<accession>A0AA40C5P9</accession>
<evidence type="ECO:0008006" key="4">
    <source>
        <dbReference type="Google" id="ProtNLM"/>
    </source>
</evidence>
<keyword evidence="1" id="KW-1133">Transmembrane helix</keyword>
<dbReference type="InterPro" id="IPR036291">
    <property type="entry name" value="NAD(P)-bd_dom_sf"/>
</dbReference>
<keyword evidence="1" id="KW-0812">Transmembrane</keyword>
<name>A0AA40C5P9_9PEZI</name>
<keyword evidence="1" id="KW-0472">Membrane</keyword>
<dbReference type="Proteomes" id="UP001175000">
    <property type="component" value="Unassembled WGS sequence"/>
</dbReference>
<dbReference type="PANTHER" id="PTHR43431">
    <property type="entry name" value="OXIDOREDUCTASE, SHORT CHAIN DEHYDROGENASE/REDUCTASE FAMILY (AFU_ORTHOLOGUE AFUA_5G14000)"/>
    <property type="match status" value="1"/>
</dbReference>
<dbReference type="AlphaFoldDB" id="A0AA40C5P9"/>
<evidence type="ECO:0000313" key="2">
    <source>
        <dbReference type="EMBL" id="KAK0626030.1"/>
    </source>
</evidence>
<reference evidence="2" key="1">
    <citation type="submission" date="2023-06" db="EMBL/GenBank/DDBJ databases">
        <title>Genome-scale phylogeny and comparative genomics of the fungal order Sordariales.</title>
        <authorList>
            <consortium name="Lawrence Berkeley National Laboratory"/>
            <person name="Hensen N."/>
            <person name="Bonometti L."/>
            <person name="Westerberg I."/>
            <person name="Brannstrom I.O."/>
            <person name="Guillou S."/>
            <person name="Cros-Aarteil S."/>
            <person name="Calhoun S."/>
            <person name="Haridas S."/>
            <person name="Kuo A."/>
            <person name="Mondo S."/>
            <person name="Pangilinan J."/>
            <person name="Riley R."/>
            <person name="Labutti K."/>
            <person name="Andreopoulos B."/>
            <person name="Lipzen A."/>
            <person name="Chen C."/>
            <person name="Yanf M."/>
            <person name="Daum C."/>
            <person name="Ng V."/>
            <person name="Clum A."/>
            <person name="Steindorff A."/>
            <person name="Ohm R."/>
            <person name="Martin F."/>
            <person name="Silar P."/>
            <person name="Natvig D."/>
            <person name="Lalanne C."/>
            <person name="Gautier V."/>
            <person name="Ament-Velasquez S.L."/>
            <person name="Kruys A."/>
            <person name="Hutchinson M.I."/>
            <person name="Powell A.J."/>
            <person name="Barry K."/>
            <person name="Miller A.N."/>
            <person name="Grigoriev I.V."/>
            <person name="Debuchy R."/>
            <person name="Gladieux P."/>
            <person name="Thoren M.H."/>
            <person name="Johannesson H."/>
        </authorList>
    </citation>
    <scope>NUCLEOTIDE SEQUENCE</scope>
    <source>
        <strain evidence="2">CBS 606.72</strain>
    </source>
</reference>
<keyword evidence="3" id="KW-1185">Reference proteome</keyword>
<dbReference type="PANTHER" id="PTHR43431:SF7">
    <property type="entry name" value="OXIDOREDUCTASE, SHORT CHAIN DEHYDROGENASE_REDUCTASE FAMILY (AFU_ORTHOLOGUE AFUA_5G14000)"/>
    <property type="match status" value="1"/>
</dbReference>
<sequence>MRRCYIMARGSSILLVFGKSIHVSIQIAFIMASKTFYAVVAGVGAGTGRSVALRFAKAYPVALLARRPESYNDIVDEIKKAGGQAIGVSADTSDEASVKAAFESIKKEFAGKKLAAAVFNVGAGFAVKPFLELKAEDLENSLAGNAKGLFNFAQQTLPQLLEAVPDSPHPPTLVITGATASIRGSARFATFAASKFAVRGIAQSLSREFHPKGVHVAHVIIDAVIDIPRTKDWVVNDGKEDSKISPDSIAESYWYLHAQERSGFTQELDLRPYVEKF</sequence>
<comment type="caution">
    <text evidence="2">The sequence shown here is derived from an EMBL/GenBank/DDBJ whole genome shotgun (WGS) entry which is preliminary data.</text>
</comment>
<proteinExistence type="predicted"/>
<dbReference type="PRINTS" id="PR00081">
    <property type="entry name" value="GDHRDH"/>
</dbReference>
<dbReference type="SUPFAM" id="SSF51735">
    <property type="entry name" value="NAD(P)-binding Rossmann-fold domains"/>
    <property type="match status" value="1"/>
</dbReference>
<organism evidence="2 3">
    <name type="scientific">Immersiella caudata</name>
    <dbReference type="NCBI Taxonomy" id="314043"/>
    <lineage>
        <taxon>Eukaryota</taxon>
        <taxon>Fungi</taxon>
        <taxon>Dikarya</taxon>
        <taxon>Ascomycota</taxon>
        <taxon>Pezizomycotina</taxon>
        <taxon>Sordariomycetes</taxon>
        <taxon>Sordariomycetidae</taxon>
        <taxon>Sordariales</taxon>
        <taxon>Lasiosphaeriaceae</taxon>
        <taxon>Immersiella</taxon>
    </lineage>
</organism>
<dbReference type="InterPro" id="IPR002347">
    <property type="entry name" value="SDR_fam"/>
</dbReference>
<protein>
    <recommendedName>
        <fullName evidence="4">Short chain dehydrogenase</fullName>
    </recommendedName>
</protein>
<dbReference type="Gene3D" id="3.40.50.720">
    <property type="entry name" value="NAD(P)-binding Rossmann-like Domain"/>
    <property type="match status" value="1"/>
</dbReference>
<dbReference type="EMBL" id="JAULSU010000002">
    <property type="protein sequence ID" value="KAK0626030.1"/>
    <property type="molecule type" value="Genomic_DNA"/>
</dbReference>
<feature type="transmembrane region" description="Helical" evidence="1">
    <location>
        <begin position="12"/>
        <end position="30"/>
    </location>
</feature>
<gene>
    <name evidence="2" type="ORF">B0T14DRAFT_508985</name>
</gene>
<evidence type="ECO:0000256" key="1">
    <source>
        <dbReference type="SAM" id="Phobius"/>
    </source>
</evidence>
<dbReference type="Pfam" id="PF00106">
    <property type="entry name" value="adh_short"/>
    <property type="match status" value="1"/>
</dbReference>
<evidence type="ECO:0000313" key="3">
    <source>
        <dbReference type="Proteomes" id="UP001175000"/>
    </source>
</evidence>